<proteinExistence type="predicted"/>
<feature type="compositionally biased region" description="Basic and acidic residues" evidence="1">
    <location>
        <begin position="594"/>
        <end position="621"/>
    </location>
</feature>
<reference evidence="2 3" key="1">
    <citation type="submission" date="2018-04" db="EMBL/GenBank/DDBJ databases">
        <title>Genomic Encyclopedia of Type Strains, Phase IV (KMG-IV): sequencing the most valuable type-strain genomes for metagenomic binning, comparative biology and taxonomic classification.</title>
        <authorList>
            <person name="Goeker M."/>
        </authorList>
    </citation>
    <scope>NUCLEOTIDE SEQUENCE [LARGE SCALE GENOMIC DNA]</scope>
    <source>
        <strain evidence="2 3">DSM 10065</strain>
    </source>
</reference>
<gene>
    <name evidence="2" type="ORF">C7440_3332</name>
</gene>
<protein>
    <submittedName>
        <fullName evidence="2">Ethanolamine utilization protein EutA</fullName>
    </submittedName>
</protein>
<dbReference type="InterPro" id="IPR009377">
    <property type="entry name" value="EutA"/>
</dbReference>
<name>A0A2U1CIK2_9BURK</name>
<feature type="compositionally biased region" description="Basic residues" evidence="1">
    <location>
        <begin position="563"/>
        <end position="573"/>
    </location>
</feature>
<dbReference type="Pfam" id="PF06277">
    <property type="entry name" value="EutA"/>
    <property type="match status" value="1"/>
</dbReference>
<dbReference type="STRING" id="1231391.GCA_000308195_03043"/>
<feature type="region of interest" description="Disordered" evidence="1">
    <location>
        <begin position="556"/>
        <end position="621"/>
    </location>
</feature>
<dbReference type="RefSeq" id="WP_116519293.1">
    <property type="nucleotide sequence ID" value="NZ_JACCEX010000007.1"/>
</dbReference>
<dbReference type="OrthoDB" id="1542at2"/>
<keyword evidence="3" id="KW-1185">Reference proteome</keyword>
<dbReference type="Proteomes" id="UP000246145">
    <property type="component" value="Unassembled WGS sequence"/>
</dbReference>
<evidence type="ECO:0000313" key="2">
    <source>
        <dbReference type="EMBL" id="PVY60828.1"/>
    </source>
</evidence>
<feature type="region of interest" description="Disordered" evidence="1">
    <location>
        <begin position="1"/>
        <end position="54"/>
    </location>
</feature>
<dbReference type="InterPro" id="IPR043129">
    <property type="entry name" value="ATPase_NBD"/>
</dbReference>
<dbReference type="AlphaFoldDB" id="A0A2U1CIK2"/>
<dbReference type="EMBL" id="QEKO01000006">
    <property type="protein sequence ID" value="PVY60828.1"/>
    <property type="molecule type" value="Genomic_DNA"/>
</dbReference>
<sequence>MIEDKKPDDKNPPAKGGHSLDDHRLGDYYYDHVHLPGEESDHDHDDFESLGPLEDNPIWQQDHVTLVSVGIDIGSSGTQVVFSRINLRRLGEDLSSRYFVVGRETLYQSPVALTPYQSETRIDEAALGGIIDDAYQAARLHPDDIDTGAVILTGEALRRENAKAISDVVADRGGEFVCATAGHHMESMLAAYGSGAARASHDLGKRILNVDIGGGTTKLAVVENGKVQGTAAIHIGGRLQVVDEQGRIVRLDPAGRHLASEAGFSWKLGDTVSRDDMSRLADWMADALVSAVSERPLPPAIDLLYLTDPLPDFGPIEGVMFSGGVSEYVYQHEERDFGDMGKLLGTALRNRLDQGRLPWPRLPEGECIRATALGASEYSVQLSGNTTYISSPGRLLPRRNVQVLLPSYDCSGDIVPEDLALAIREHFTQFDLVEGENDVALAFRWSGAPSYVRIRAFADGIIQGMKSTLAQEKPLYLILDGDLAHTLGALLREELELKSEVLVIDGVILWDFDYIDLGRIRMPSQTVPVTVKSLVFSQDPRTPAGNVRTDLKYRPHAHEHGSRPHAHHHHDHSHGHDHDHGHAHGEQQGSGQAHSHEHEHSHDHGHDSGHGHDAKKGDARN</sequence>
<accession>A0A2U1CIK2</accession>
<feature type="compositionally biased region" description="Basic and acidic residues" evidence="1">
    <location>
        <begin position="574"/>
        <end position="585"/>
    </location>
</feature>
<dbReference type="SUPFAM" id="SSF53067">
    <property type="entry name" value="Actin-like ATPase domain"/>
    <property type="match status" value="1"/>
</dbReference>
<evidence type="ECO:0000256" key="1">
    <source>
        <dbReference type="SAM" id="MobiDB-lite"/>
    </source>
</evidence>
<evidence type="ECO:0000313" key="3">
    <source>
        <dbReference type="Proteomes" id="UP000246145"/>
    </source>
</evidence>
<organism evidence="2 3">
    <name type="scientific">Pusillimonas noertemannii</name>
    <dbReference type="NCBI Taxonomy" id="305977"/>
    <lineage>
        <taxon>Bacteria</taxon>
        <taxon>Pseudomonadati</taxon>
        <taxon>Pseudomonadota</taxon>
        <taxon>Betaproteobacteria</taxon>
        <taxon>Burkholderiales</taxon>
        <taxon>Alcaligenaceae</taxon>
        <taxon>Pusillimonas</taxon>
    </lineage>
</organism>
<feature type="compositionally biased region" description="Basic and acidic residues" evidence="1">
    <location>
        <begin position="1"/>
        <end position="47"/>
    </location>
</feature>
<comment type="caution">
    <text evidence="2">The sequence shown here is derived from an EMBL/GenBank/DDBJ whole genome shotgun (WGS) entry which is preliminary data.</text>
</comment>